<dbReference type="InterPro" id="IPR046342">
    <property type="entry name" value="CBS_dom_sf"/>
</dbReference>
<dbReference type="InterPro" id="IPR000160">
    <property type="entry name" value="GGDEF_dom"/>
</dbReference>
<dbReference type="RefSeq" id="WP_311769120.1">
    <property type="nucleotide sequence ID" value="NZ_JACIIX010000007.1"/>
</dbReference>
<protein>
    <submittedName>
        <fullName evidence="5">Diguanylate cyclase (GGDEF)-like protein</fullName>
    </submittedName>
</protein>
<reference evidence="5 6" key="1">
    <citation type="submission" date="2020-08" db="EMBL/GenBank/DDBJ databases">
        <title>Genomic Encyclopedia of Type Strains, Phase IV (KMG-IV): sequencing the most valuable type-strain genomes for metagenomic binning, comparative biology and taxonomic classification.</title>
        <authorList>
            <person name="Goeker M."/>
        </authorList>
    </citation>
    <scope>NUCLEOTIDE SEQUENCE [LARGE SCALE GENOMIC DNA]</scope>
    <source>
        <strain evidence="5 6">DSM 11590</strain>
    </source>
</reference>
<dbReference type="PANTHER" id="PTHR33121:SF76">
    <property type="entry name" value="SIGNALING PROTEIN"/>
    <property type="match status" value="1"/>
</dbReference>
<dbReference type="Gene3D" id="3.30.70.270">
    <property type="match status" value="1"/>
</dbReference>
<feature type="domain" description="CBS" evidence="4">
    <location>
        <begin position="283"/>
        <end position="344"/>
    </location>
</feature>
<dbReference type="AlphaFoldDB" id="A0A7W9ZFS2"/>
<evidence type="ECO:0000259" key="3">
    <source>
        <dbReference type="PROSITE" id="PS50887"/>
    </source>
</evidence>
<dbReference type="InterPro" id="IPR001633">
    <property type="entry name" value="EAL_dom"/>
</dbReference>
<dbReference type="InterPro" id="IPR050706">
    <property type="entry name" value="Cyclic-di-GMP_PDE-like"/>
</dbReference>
<dbReference type="PROSITE" id="PS51371">
    <property type="entry name" value="CBS"/>
    <property type="match status" value="1"/>
</dbReference>
<evidence type="ECO:0000313" key="6">
    <source>
        <dbReference type="Proteomes" id="UP000544872"/>
    </source>
</evidence>
<evidence type="ECO:0000256" key="1">
    <source>
        <dbReference type="PROSITE-ProRule" id="PRU00703"/>
    </source>
</evidence>
<sequence>MSIATPPAESDLAIGDRATAHWRAIQAAVTVSLQPVISIHSGRCVGFEALLRGYDRLGYASASGLLDAAHGLGVLLDLEQLLLERALDLFTGGPDHREQKLFLNIDARSLPEARPLAALITRMLRASGLNPVNLVIEVSERHPVADLSQVAPALSVLRQAAGGIGLDDFGAGYSGLPLLYSAQPDYIKIDRFFIANAEQDTRKRAFLTHLVTLAHLLGVQVIAEGVESDREYMLCRDAGCDLVQGFGISRPLSSLSDIAPIHDGVRILNARDRRNRESDIKLVSAQIEVIPPLSDTASLDEAFERLRTGSTTFLPVVSALGEPLGLLREKDLKAYVYSPFGKDLLSNKVYGRGPRHFLWPCPTAEVSARAEKILEIFSSDEESEGIILTEDGRYAGFLSARSLLRILNEKNLAVARDQNPLTKLPGNAVINDHLTEALADRDTAYTIAYIDFDFFKPFNDSYGFRQGDRAITLYADILRKDLPRDLCFIGHVGGDDFFASIRQAECADAVKLVRHTLDRFCEEVESFYDEDSRRRGYILGKDREGKDVRLPLLRASAGVLHISSGQSIGSIDEVSGIFARLKKQAKASASGMAVAKLGPPGSGDLCCPEAAPATPA</sequence>
<dbReference type="NCBIfam" id="TIGR00254">
    <property type="entry name" value="GGDEF"/>
    <property type="match status" value="1"/>
</dbReference>
<comment type="caution">
    <text evidence="5">The sequence shown here is derived from an EMBL/GenBank/DDBJ whole genome shotgun (WGS) entry which is preliminary data.</text>
</comment>
<dbReference type="PROSITE" id="PS50883">
    <property type="entry name" value="EAL"/>
    <property type="match status" value="1"/>
</dbReference>
<evidence type="ECO:0000259" key="4">
    <source>
        <dbReference type="PROSITE" id="PS51371"/>
    </source>
</evidence>
<keyword evidence="6" id="KW-1185">Reference proteome</keyword>
<feature type="domain" description="GGDEF" evidence="3">
    <location>
        <begin position="443"/>
        <end position="597"/>
    </location>
</feature>
<dbReference type="SUPFAM" id="SSF54631">
    <property type="entry name" value="CBS-domain pair"/>
    <property type="match status" value="1"/>
</dbReference>
<organism evidence="5 6">
    <name type="scientific">Novispirillum itersonii</name>
    <name type="common">Aquaspirillum itersonii</name>
    <dbReference type="NCBI Taxonomy" id="189"/>
    <lineage>
        <taxon>Bacteria</taxon>
        <taxon>Pseudomonadati</taxon>
        <taxon>Pseudomonadota</taxon>
        <taxon>Alphaproteobacteria</taxon>
        <taxon>Rhodospirillales</taxon>
        <taxon>Novispirillaceae</taxon>
        <taxon>Novispirillum</taxon>
    </lineage>
</organism>
<dbReference type="CDD" id="cd01948">
    <property type="entry name" value="EAL"/>
    <property type="match status" value="1"/>
</dbReference>
<dbReference type="PANTHER" id="PTHR33121">
    <property type="entry name" value="CYCLIC DI-GMP PHOSPHODIESTERASE PDEF"/>
    <property type="match status" value="1"/>
</dbReference>
<dbReference type="Pfam" id="PF00563">
    <property type="entry name" value="EAL"/>
    <property type="match status" value="1"/>
</dbReference>
<dbReference type="SUPFAM" id="SSF55073">
    <property type="entry name" value="Nucleotide cyclase"/>
    <property type="match status" value="1"/>
</dbReference>
<dbReference type="InterPro" id="IPR000644">
    <property type="entry name" value="CBS_dom"/>
</dbReference>
<evidence type="ECO:0000259" key="2">
    <source>
        <dbReference type="PROSITE" id="PS50883"/>
    </source>
</evidence>
<accession>A0A7W9ZFS2</accession>
<keyword evidence="1" id="KW-0129">CBS domain</keyword>
<proteinExistence type="predicted"/>
<dbReference type="Pfam" id="PF00571">
    <property type="entry name" value="CBS"/>
    <property type="match status" value="1"/>
</dbReference>
<dbReference type="InterPro" id="IPR035919">
    <property type="entry name" value="EAL_sf"/>
</dbReference>
<dbReference type="GO" id="GO:0071111">
    <property type="term" value="F:cyclic-guanylate-specific phosphodiesterase activity"/>
    <property type="evidence" value="ECO:0007669"/>
    <property type="project" value="InterPro"/>
</dbReference>
<name>A0A7W9ZFS2_NOVIT</name>
<dbReference type="InterPro" id="IPR029787">
    <property type="entry name" value="Nucleotide_cyclase"/>
</dbReference>
<gene>
    <name evidence="5" type="ORF">FHS48_002107</name>
</gene>
<dbReference type="SMART" id="SM00267">
    <property type="entry name" value="GGDEF"/>
    <property type="match status" value="1"/>
</dbReference>
<dbReference type="SUPFAM" id="SSF141868">
    <property type="entry name" value="EAL domain-like"/>
    <property type="match status" value="1"/>
</dbReference>
<dbReference type="InterPro" id="IPR043128">
    <property type="entry name" value="Rev_trsase/Diguanyl_cyclase"/>
</dbReference>
<evidence type="ECO:0000313" key="5">
    <source>
        <dbReference type="EMBL" id="MBB6210682.1"/>
    </source>
</evidence>
<dbReference type="Gene3D" id="3.10.580.10">
    <property type="entry name" value="CBS-domain"/>
    <property type="match status" value="1"/>
</dbReference>
<feature type="domain" description="EAL" evidence="2">
    <location>
        <begin position="9"/>
        <end position="265"/>
    </location>
</feature>
<dbReference type="PROSITE" id="PS50887">
    <property type="entry name" value="GGDEF"/>
    <property type="match status" value="1"/>
</dbReference>
<dbReference type="Pfam" id="PF00990">
    <property type="entry name" value="GGDEF"/>
    <property type="match status" value="1"/>
</dbReference>
<dbReference type="EMBL" id="JACIIX010000007">
    <property type="protein sequence ID" value="MBB6210682.1"/>
    <property type="molecule type" value="Genomic_DNA"/>
</dbReference>
<dbReference type="Proteomes" id="UP000544872">
    <property type="component" value="Unassembled WGS sequence"/>
</dbReference>
<dbReference type="SMART" id="SM00052">
    <property type="entry name" value="EAL"/>
    <property type="match status" value="1"/>
</dbReference>
<dbReference type="Gene3D" id="3.20.20.450">
    <property type="entry name" value="EAL domain"/>
    <property type="match status" value="1"/>
</dbReference>